<dbReference type="EMBL" id="WIUZ02000006">
    <property type="protein sequence ID" value="KAF9785997.1"/>
    <property type="molecule type" value="Genomic_DNA"/>
</dbReference>
<dbReference type="AlphaFoldDB" id="A0A9P6HFX9"/>
<feature type="region of interest" description="Disordered" evidence="1">
    <location>
        <begin position="122"/>
        <end position="148"/>
    </location>
</feature>
<feature type="compositionally biased region" description="Polar residues" evidence="1">
    <location>
        <begin position="9"/>
        <end position="28"/>
    </location>
</feature>
<evidence type="ECO:0000313" key="3">
    <source>
        <dbReference type="Proteomes" id="UP000736335"/>
    </source>
</evidence>
<evidence type="ECO:0000256" key="1">
    <source>
        <dbReference type="SAM" id="MobiDB-lite"/>
    </source>
</evidence>
<accession>A0A9P6HFX9</accession>
<organism evidence="2 3">
    <name type="scientific">Thelephora terrestris</name>
    <dbReference type="NCBI Taxonomy" id="56493"/>
    <lineage>
        <taxon>Eukaryota</taxon>
        <taxon>Fungi</taxon>
        <taxon>Dikarya</taxon>
        <taxon>Basidiomycota</taxon>
        <taxon>Agaricomycotina</taxon>
        <taxon>Agaricomycetes</taxon>
        <taxon>Thelephorales</taxon>
        <taxon>Thelephoraceae</taxon>
        <taxon>Thelephora</taxon>
    </lineage>
</organism>
<gene>
    <name evidence="2" type="ORF">BJ322DRAFT_759598</name>
</gene>
<name>A0A9P6HFX9_9AGAM</name>
<feature type="region of interest" description="Disordered" evidence="1">
    <location>
        <begin position="1"/>
        <end position="63"/>
    </location>
</feature>
<keyword evidence="3" id="KW-1185">Reference proteome</keyword>
<comment type="caution">
    <text evidence="2">The sequence shown here is derived from an EMBL/GenBank/DDBJ whole genome shotgun (WGS) entry which is preliminary data.</text>
</comment>
<feature type="compositionally biased region" description="Basic and acidic residues" evidence="1">
    <location>
        <begin position="226"/>
        <end position="236"/>
    </location>
</feature>
<reference evidence="2" key="1">
    <citation type="journal article" date="2020" name="Nat. Commun.">
        <title>Large-scale genome sequencing of mycorrhizal fungi provides insights into the early evolution of symbiotic traits.</title>
        <authorList>
            <person name="Miyauchi S."/>
            <person name="Kiss E."/>
            <person name="Kuo A."/>
            <person name="Drula E."/>
            <person name="Kohler A."/>
            <person name="Sanchez-Garcia M."/>
            <person name="Morin E."/>
            <person name="Andreopoulos B."/>
            <person name="Barry K.W."/>
            <person name="Bonito G."/>
            <person name="Buee M."/>
            <person name="Carver A."/>
            <person name="Chen C."/>
            <person name="Cichocki N."/>
            <person name="Clum A."/>
            <person name="Culley D."/>
            <person name="Crous P.W."/>
            <person name="Fauchery L."/>
            <person name="Girlanda M."/>
            <person name="Hayes R.D."/>
            <person name="Keri Z."/>
            <person name="LaButti K."/>
            <person name="Lipzen A."/>
            <person name="Lombard V."/>
            <person name="Magnuson J."/>
            <person name="Maillard F."/>
            <person name="Murat C."/>
            <person name="Nolan M."/>
            <person name="Ohm R.A."/>
            <person name="Pangilinan J."/>
            <person name="Pereira M.F."/>
            <person name="Perotto S."/>
            <person name="Peter M."/>
            <person name="Pfister S."/>
            <person name="Riley R."/>
            <person name="Sitrit Y."/>
            <person name="Stielow J.B."/>
            <person name="Szollosi G."/>
            <person name="Zifcakova L."/>
            <person name="Stursova M."/>
            <person name="Spatafora J.W."/>
            <person name="Tedersoo L."/>
            <person name="Vaario L.M."/>
            <person name="Yamada A."/>
            <person name="Yan M."/>
            <person name="Wang P."/>
            <person name="Xu J."/>
            <person name="Bruns T."/>
            <person name="Baldrian P."/>
            <person name="Vilgalys R."/>
            <person name="Dunand C."/>
            <person name="Henrissat B."/>
            <person name="Grigoriev I.V."/>
            <person name="Hibbett D."/>
            <person name="Nagy L.G."/>
            <person name="Martin F.M."/>
        </authorList>
    </citation>
    <scope>NUCLEOTIDE SEQUENCE</scope>
    <source>
        <strain evidence="2">UH-Tt-Lm1</strain>
    </source>
</reference>
<dbReference type="Proteomes" id="UP000736335">
    <property type="component" value="Unassembled WGS sequence"/>
</dbReference>
<evidence type="ECO:0000313" key="2">
    <source>
        <dbReference type="EMBL" id="KAF9785997.1"/>
    </source>
</evidence>
<proteinExistence type="predicted"/>
<dbReference type="OrthoDB" id="3353673at2759"/>
<sequence length="329" mass="36791">MAVDRNPSWPATSAMASEQNQVASSSTRPALRSAASKRAPDESSLLLLPSHDNNNWYFPSQGHDSDEDLMNYGISRGNWGKKKAKGSRWVRTGKLAAWGPGHEDWGYEEQARKRMKLVAPPEISRPLTPKLPHLRSPSPPASAPYPPPAAQHLSYSSFVLDQAVTHSFRSDLLNDLERATNGLIEGEAAMRRALGKLWQVMSEDPDLKCNDVTMQTKQEDEDEEEGPGRERNESRLPDLTPPVHKLFLKPYTNGAVPSSHFSVPEMQQENLEKSLASLRELQDDGREYVERLEEIREGLGAVRAQRDGVWEMVRERAIAELEDVAAGYS</sequence>
<feature type="compositionally biased region" description="Pro residues" evidence="1">
    <location>
        <begin position="137"/>
        <end position="148"/>
    </location>
</feature>
<reference evidence="2" key="2">
    <citation type="submission" date="2020-11" db="EMBL/GenBank/DDBJ databases">
        <authorList>
            <consortium name="DOE Joint Genome Institute"/>
            <person name="Kuo A."/>
            <person name="Miyauchi S."/>
            <person name="Kiss E."/>
            <person name="Drula E."/>
            <person name="Kohler A."/>
            <person name="Sanchez-Garcia M."/>
            <person name="Andreopoulos B."/>
            <person name="Barry K.W."/>
            <person name="Bonito G."/>
            <person name="Buee M."/>
            <person name="Carver A."/>
            <person name="Chen C."/>
            <person name="Cichocki N."/>
            <person name="Clum A."/>
            <person name="Culley D."/>
            <person name="Crous P.W."/>
            <person name="Fauchery L."/>
            <person name="Girlanda M."/>
            <person name="Hayes R."/>
            <person name="Keri Z."/>
            <person name="Labutti K."/>
            <person name="Lipzen A."/>
            <person name="Lombard V."/>
            <person name="Magnuson J."/>
            <person name="Maillard F."/>
            <person name="Morin E."/>
            <person name="Murat C."/>
            <person name="Nolan M."/>
            <person name="Ohm R."/>
            <person name="Pangilinan J."/>
            <person name="Pereira M."/>
            <person name="Perotto S."/>
            <person name="Peter M."/>
            <person name="Riley R."/>
            <person name="Sitrit Y."/>
            <person name="Stielow B."/>
            <person name="Szollosi G."/>
            <person name="Zifcakova L."/>
            <person name="Stursova M."/>
            <person name="Spatafora J.W."/>
            <person name="Tedersoo L."/>
            <person name="Vaario L.-M."/>
            <person name="Yamada A."/>
            <person name="Yan M."/>
            <person name="Wang P."/>
            <person name="Xu J."/>
            <person name="Bruns T."/>
            <person name="Baldrian P."/>
            <person name="Vilgalys R."/>
            <person name="Henrissat B."/>
            <person name="Grigoriev I.V."/>
            <person name="Hibbett D."/>
            <person name="Nagy L.G."/>
            <person name="Martin F.M."/>
        </authorList>
    </citation>
    <scope>NUCLEOTIDE SEQUENCE</scope>
    <source>
        <strain evidence="2">UH-Tt-Lm1</strain>
    </source>
</reference>
<protein>
    <recommendedName>
        <fullName evidence="4">Transcriptional regulatory protein RXT2 N-terminal domain-containing protein</fullName>
    </recommendedName>
</protein>
<evidence type="ECO:0008006" key="4">
    <source>
        <dbReference type="Google" id="ProtNLM"/>
    </source>
</evidence>
<feature type="region of interest" description="Disordered" evidence="1">
    <location>
        <begin position="215"/>
        <end position="242"/>
    </location>
</feature>